<evidence type="ECO:0000256" key="1">
    <source>
        <dbReference type="SAM" id="Phobius"/>
    </source>
</evidence>
<feature type="transmembrane region" description="Helical" evidence="1">
    <location>
        <begin position="106"/>
        <end position="124"/>
    </location>
</feature>
<proteinExistence type="predicted"/>
<keyword evidence="1" id="KW-0472">Membrane</keyword>
<evidence type="ECO:0000313" key="2">
    <source>
        <dbReference type="EMBL" id="WAR06119.1"/>
    </source>
</evidence>
<keyword evidence="1" id="KW-0812">Transmembrane</keyword>
<keyword evidence="1" id="KW-1133">Transmembrane helix</keyword>
<accession>A0ABY7EAD3</accession>
<feature type="transmembrane region" description="Helical" evidence="1">
    <location>
        <begin position="5"/>
        <end position="28"/>
    </location>
</feature>
<dbReference type="EMBL" id="CP111016">
    <property type="protein sequence ID" value="WAR06119.1"/>
    <property type="molecule type" value="Genomic_DNA"/>
</dbReference>
<sequence>MELKWFLGIVGVGEACINVLFCYLALILDDWIDHSPFPRVGLWTGWSDMPGWVKPTRAMMFLGLFATIGTTVTASIFMLAGYLIFSEATSHLGLRGGNGSSFCIRACILAWGIAITYAFVFILSKRELPPANLVHASLNPLETHM</sequence>
<dbReference type="Proteomes" id="UP001164746">
    <property type="component" value="Chromosome 5"/>
</dbReference>
<name>A0ABY7EAD3_MYAAR</name>
<keyword evidence="3" id="KW-1185">Reference proteome</keyword>
<reference evidence="2" key="1">
    <citation type="submission" date="2022-11" db="EMBL/GenBank/DDBJ databases">
        <title>Centuries of genome instability and evolution in soft-shell clam transmissible cancer (bioRxiv).</title>
        <authorList>
            <person name="Hart S.F.M."/>
            <person name="Yonemitsu M.A."/>
            <person name="Giersch R.M."/>
            <person name="Beal B.F."/>
            <person name="Arriagada G."/>
            <person name="Davis B.W."/>
            <person name="Ostrander E.A."/>
            <person name="Goff S.P."/>
            <person name="Metzger M.J."/>
        </authorList>
    </citation>
    <scope>NUCLEOTIDE SEQUENCE</scope>
    <source>
        <strain evidence="2">MELC-2E11</strain>
        <tissue evidence="2">Siphon/mantle</tissue>
    </source>
</reference>
<organism evidence="2 3">
    <name type="scientific">Mya arenaria</name>
    <name type="common">Soft-shell clam</name>
    <dbReference type="NCBI Taxonomy" id="6604"/>
    <lineage>
        <taxon>Eukaryota</taxon>
        <taxon>Metazoa</taxon>
        <taxon>Spiralia</taxon>
        <taxon>Lophotrochozoa</taxon>
        <taxon>Mollusca</taxon>
        <taxon>Bivalvia</taxon>
        <taxon>Autobranchia</taxon>
        <taxon>Heteroconchia</taxon>
        <taxon>Euheterodonta</taxon>
        <taxon>Imparidentia</taxon>
        <taxon>Neoheterodontei</taxon>
        <taxon>Myida</taxon>
        <taxon>Myoidea</taxon>
        <taxon>Myidae</taxon>
        <taxon>Mya</taxon>
    </lineage>
</organism>
<evidence type="ECO:0000313" key="3">
    <source>
        <dbReference type="Proteomes" id="UP001164746"/>
    </source>
</evidence>
<gene>
    <name evidence="2" type="ORF">MAR_021488</name>
</gene>
<feature type="transmembrane region" description="Helical" evidence="1">
    <location>
        <begin position="58"/>
        <end position="85"/>
    </location>
</feature>
<protein>
    <submittedName>
        <fullName evidence="2">Uncharacterized protein</fullName>
    </submittedName>
</protein>